<feature type="transmembrane region" description="Helical" evidence="1">
    <location>
        <begin position="86"/>
        <end position="106"/>
    </location>
</feature>
<evidence type="ECO:0008006" key="4">
    <source>
        <dbReference type="Google" id="ProtNLM"/>
    </source>
</evidence>
<dbReference type="EMBL" id="BRVP01000018">
    <property type="protein sequence ID" value="GLB53462.1"/>
    <property type="molecule type" value="Genomic_DNA"/>
</dbReference>
<protein>
    <recommendedName>
        <fullName evidence="4">Sugar transporter</fullName>
    </recommendedName>
</protein>
<feature type="transmembrane region" description="Helical" evidence="1">
    <location>
        <begin position="118"/>
        <end position="139"/>
    </location>
</feature>
<feature type="transmembrane region" description="Helical" evidence="1">
    <location>
        <begin position="58"/>
        <end position="79"/>
    </location>
</feature>
<accession>A0A9W6B7V0</accession>
<comment type="caution">
    <text evidence="2">The sequence shown here is derived from an EMBL/GenBank/DDBJ whole genome shotgun (WGS) entry which is preliminary data.</text>
</comment>
<feature type="transmembrane region" description="Helical" evidence="1">
    <location>
        <begin position="12"/>
        <end position="31"/>
    </location>
</feature>
<evidence type="ECO:0000256" key="1">
    <source>
        <dbReference type="SAM" id="Phobius"/>
    </source>
</evidence>
<gene>
    <name evidence="2" type="ORF">NBRC110019_25030</name>
</gene>
<organism evidence="2 3">
    <name type="scientific">Neptunitalea chrysea</name>
    <dbReference type="NCBI Taxonomy" id="1647581"/>
    <lineage>
        <taxon>Bacteria</taxon>
        <taxon>Pseudomonadati</taxon>
        <taxon>Bacteroidota</taxon>
        <taxon>Flavobacteriia</taxon>
        <taxon>Flavobacteriales</taxon>
        <taxon>Flavobacteriaceae</taxon>
        <taxon>Neptunitalea</taxon>
    </lineage>
</organism>
<name>A0A9W6B7V0_9FLAO</name>
<dbReference type="AlphaFoldDB" id="A0A9W6B7V0"/>
<evidence type="ECO:0000313" key="2">
    <source>
        <dbReference type="EMBL" id="GLB53462.1"/>
    </source>
</evidence>
<dbReference type="RefSeq" id="WP_281755434.1">
    <property type="nucleotide sequence ID" value="NZ_BRVP01000018.1"/>
</dbReference>
<dbReference type="Proteomes" id="UP001143545">
    <property type="component" value="Unassembled WGS sequence"/>
</dbReference>
<keyword evidence="3" id="KW-1185">Reference proteome</keyword>
<evidence type="ECO:0000313" key="3">
    <source>
        <dbReference type="Proteomes" id="UP001143545"/>
    </source>
</evidence>
<sequence>MSPTAVKPPVWFMIVAILAIIWNLMGVLAFVGDTFVTPEVIDQMPELDQKIRRMYPEWSAIVFGIATISAAIASLGLTLRKSWSHYLFLISFIAVLVQSYYTFVVIDFISLKGFGMDTIMSLAIVFIGAFLLWFSYIAAKKRWII</sequence>
<keyword evidence="1" id="KW-0812">Transmembrane</keyword>
<proteinExistence type="predicted"/>
<keyword evidence="1" id="KW-1133">Transmembrane helix</keyword>
<keyword evidence="1" id="KW-0472">Membrane</keyword>
<reference evidence="2" key="1">
    <citation type="submission" date="2022-07" db="EMBL/GenBank/DDBJ databases">
        <title>Taxonomy of Novel Oxalotrophic and Methylotrophic Bacteria.</title>
        <authorList>
            <person name="Sahin N."/>
            <person name="Tani A."/>
        </authorList>
    </citation>
    <scope>NUCLEOTIDE SEQUENCE</scope>
    <source>
        <strain evidence="2">AM327</strain>
    </source>
</reference>